<dbReference type="EMBL" id="NISK01000003">
    <property type="protein sequence ID" value="OWQ95664.1"/>
    <property type="molecule type" value="Genomic_DNA"/>
</dbReference>
<comment type="caution">
    <text evidence="2">The sequence shown here is derived from an EMBL/GenBank/DDBJ whole genome shotgun (WGS) entry which is preliminary data.</text>
</comment>
<protein>
    <submittedName>
        <fullName evidence="2">Uncharacterized protein</fullName>
    </submittedName>
</protein>
<name>A0A246JRM8_9SPHN</name>
<dbReference type="RefSeq" id="WP_088441767.1">
    <property type="nucleotide sequence ID" value="NZ_BMMC01000002.1"/>
</dbReference>
<dbReference type="OrthoDB" id="7452444at2"/>
<gene>
    <name evidence="2" type="ORF">CDQ92_12805</name>
</gene>
<proteinExistence type="predicted"/>
<accession>A0A246JRM8</accession>
<dbReference type="Proteomes" id="UP000197361">
    <property type="component" value="Unassembled WGS sequence"/>
</dbReference>
<keyword evidence="3" id="KW-1185">Reference proteome</keyword>
<feature type="region of interest" description="Disordered" evidence="1">
    <location>
        <begin position="47"/>
        <end position="67"/>
    </location>
</feature>
<organism evidence="2 3">
    <name type="scientific">Sphingopyxis bauzanensis</name>
    <dbReference type="NCBI Taxonomy" id="651663"/>
    <lineage>
        <taxon>Bacteria</taxon>
        <taxon>Pseudomonadati</taxon>
        <taxon>Pseudomonadota</taxon>
        <taxon>Alphaproteobacteria</taxon>
        <taxon>Sphingomonadales</taxon>
        <taxon>Sphingomonadaceae</taxon>
        <taxon>Sphingopyxis</taxon>
    </lineage>
</organism>
<dbReference type="AlphaFoldDB" id="A0A246JRM8"/>
<evidence type="ECO:0000256" key="1">
    <source>
        <dbReference type="SAM" id="MobiDB-lite"/>
    </source>
</evidence>
<sequence length="67" mass="7240">MTDAEMKSLLLITLVVLLAIGVSALWGKRTPRPSAKNNWCKIDDTKSRSWSDNVESVGGDRAAGGDH</sequence>
<reference evidence="2 3" key="1">
    <citation type="journal article" date="2010" name="Int. J. Syst. Evol. Microbiol.">
        <title>Sphingopyxis bauzanensis sp. nov., a psychrophilic bacterium isolated from soil.</title>
        <authorList>
            <person name="Zhang D.C."/>
            <person name="Liu H.C."/>
            <person name="Xin Y.H."/>
            <person name="Zhou Y.G."/>
            <person name="Schinner F."/>
            <person name="Margesin R."/>
        </authorList>
    </citation>
    <scope>NUCLEOTIDE SEQUENCE [LARGE SCALE GENOMIC DNA]</scope>
    <source>
        <strain evidence="2 3">DSM 22271</strain>
    </source>
</reference>
<evidence type="ECO:0000313" key="3">
    <source>
        <dbReference type="Proteomes" id="UP000197361"/>
    </source>
</evidence>
<evidence type="ECO:0000313" key="2">
    <source>
        <dbReference type="EMBL" id="OWQ95664.1"/>
    </source>
</evidence>